<dbReference type="SUPFAM" id="SSF53756">
    <property type="entry name" value="UDP-Glycosyltransferase/glycogen phosphorylase"/>
    <property type="match status" value="1"/>
</dbReference>
<dbReference type="Gene3D" id="3.40.50.2000">
    <property type="entry name" value="Glycogen Phosphorylase B"/>
    <property type="match status" value="1"/>
</dbReference>
<sequence length="160" mass="17863">MSSQSTNPSSFHIVMFPWFAMGHMTPFLHLSNELAKRGHQISFLLPKKAQSLPLGTETASEIPLSLNALLVTAMDLMQDQVKELLQELHPDIVFFDFSYCLWLCAAALAISLVPGLKKAPDTQEPPEGYPCTKVVLKKHEARNLPSLFNEFGEGITFYGR</sequence>
<evidence type="ECO:0000313" key="1">
    <source>
        <dbReference type="EMBL" id="GAA0165741.1"/>
    </source>
</evidence>
<dbReference type="InterPro" id="IPR050481">
    <property type="entry name" value="UDP-glycosyltransf_plant"/>
</dbReference>
<dbReference type="PANTHER" id="PTHR48049:SF84">
    <property type="entry name" value="UDP-GLYCOSYLTRANSFERASE 79A6"/>
    <property type="match status" value="1"/>
</dbReference>
<evidence type="ECO:0000313" key="2">
    <source>
        <dbReference type="Proteomes" id="UP001454036"/>
    </source>
</evidence>
<dbReference type="GO" id="GO:0035251">
    <property type="term" value="F:UDP-glucosyltransferase activity"/>
    <property type="evidence" value="ECO:0007669"/>
    <property type="project" value="InterPro"/>
</dbReference>
<name>A0AAV3QRU9_LITER</name>
<keyword evidence="2" id="KW-1185">Reference proteome</keyword>
<dbReference type="PANTHER" id="PTHR48049">
    <property type="entry name" value="GLYCOSYLTRANSFERASE"/>
    <property type="match status" value="1"/>
</dbReference>
<dbReference type="AlphaFoldDB" id="A0AAV3QRU9"/>
<protein>
    <submittedName>
        <fullName evidence="1">Glycosyltransferase</fullName>
    </submittedName>
</protein>
<proteinExistence type="predicted"/>
<reference evidence="1 2" key="1">
    <citation type="submission" date="2024-01" db="EMBL/GenBank/DDBJ databases">
        <title>The complete chloroplast genome sequence of Lithospermum erythrorhizon: insights into the phylogenetic relationship among Boraginaceae species and the maternal lineages of purple gromwells.</title>
        <authorList>
            <person name="Okada T."/>
            <person name="Watanabe K."/>
        </authorList>
    </citation>
    <scope>NUCLEOTIDE SEQUENCE [LARGE SCALE GENOMIC DNA]</scope>
</reference>
<gene>
    <name evidence="1" type="ORF">LIER_21066</name>
</gene>
<comment type="caution">
    <text evidence="1">The sequence shown here is derived from an EMBL/GenBank/DDBJ whole genome shotgun (WGS) entry which is preliminary data.</text>
</comment>
<organism evidence="1 2">
    <name type="scientific">Lithospermum erythrorhizon</name>
    <name type="common">Purple gromwell</name>
    <name type="synonym">Lithospermum officinale var. erythrorhizon</name>
    <dbReference type="NCBI Taxonomy" id="34254"/>
    <lineage>
        <taxon>Eukaryota</taxon>
        <taxon>Viridiplantae</taxon>
        <taxon>Streptophyta</taxon>
        <taxon>Embryophyta</taxon>
        <taxon>Tracheophyta</taxon>
        <taxon>Spermatophyta</taxon>
        <taxon>Magnoliopsida</taxon>
        <taxon>eudicotyledons</taxon>
        <taxon>Gunneridae</taxon>
        <taxon>Pentapetalae</taxon>
        <taxon>asterids</taxon>
        <taxon>lamiids</taxon>
        <taxon>Boraginales</taxon>
        <taxon>Boraginaceae</taxon>
        <taxon>Boraginoideae</taxon>
        <taxon>Lithospermeae</taxon>
        <taxon>Lithospermum</taxon>
    </lineage>
</organism>
<dbReference type="EMBL" id="BAABME010005477">
    <property type="protein sequence ID" value="GAA0165741.1"/>
    <property type="molecule type" value="Genomic_DNA"/>
</dbReference>
<accession>A0AAV3QRU9</accession>
<dbReference type="Proteomes" id="UP001454036">
    <property type="component" value="Unassembled WGS sequence"/>
</dbReference>